<evidence type="ECO:0000256" key="4">
    <source>
        <dbReference type="ARBA" id="ARBA00023002"/>
    </source>
</evidence>
<dbReference type="InterPro" id="IPR002938">
    <property type="entry name" value="FAD-bd"/>
</dbReference>
<evidence type="ECO:0000256" key="3">
    <source>
        <dbReference type="ARBA" id="ARBA00022827"/>
    </source>
</evidence>
<organism evidence="7 8">
    <name type="scientific">Acrodontium crateriforme</name>
    <dbReference type="NCBI Taxonomy" id="150365"/>
    <lineage>
        <taxon>Eukaryota</taxon>
        <taxon>Fungi</taxon>
        <taxon>Dikarya</taxon>
        <taxon>Ascomycota</taxon>
        <taxon>Pezizomycotina</taxon>
        <taxon>Dothideomycetes</taxon>
        <taxon>Dothideomycetidae</taxon>
        <taxon>Mycosphaerellales</taxon>
        <taxon>Teratosphaeriaceae</taxon>
        <taxon>Acrodontium</taxon>
    </lineage>
</organism>
<sequence length="417" mass="46301">MESKEFKVLILGGGNCGLALASGLKKAGIDYTVFERDDEHTFYNGPRDWGMLLHWGDEYLKKVLPDFLVDRIKESRCNPHLEDATVAGKRVPFVDALSGLVLAEVPMEGVNRISRMKLRKFLTGDQTLNIQFQKLVQNVTVENESVTVHFQDGTVESGTAIVGCDGSRSKVREFLVGVEAAQLQSVGMTMINFPLSGYTAEEANLLQTLHPVFKIAAHPQRPGNAILAALDVQNPDEPTAWKFQNYIGWWGPPYASDLQDPTERKTYYRSFTKDFCEPFHTAAMKLRDEDTLPIYAGCQWSPDMAWDNHNGRVTIAGDAAHSMLPQRGQGLNNAMKDASDLVDAFKIAISGECTLQEAITGYEHEMKPRGSKEVALSYEQAVKARDQSTILDSPIFKLGWKRDASSHAVRTAETVEG</sequence>
<evidence type="ECO:0000256" key="5">
    <source>
        <dbReference type="ARBA" id="ARBA00023033"/>
    </source>
</evidence>
<proteinExistence type="predicted"/>
<gene>
    <name evidence="7" type="ORF">R9X50_00415600</name>
</gene>
<dbReference type="Gene3D" id="3.50.50.60">
    <property type="entry name" value="FAD/NAD(P)-binding domain"/>
    <property type="match status" value="1"/>
</dbReference>
<evidence type="ECO:0000313" key="8">
    <source>
        <dbReference type="Proteomes" id="UP001303373"/>
    </source>
</evidence>
<dbReference type="SUPFAM" id="SSF51905">
    <property type="entry name" value="FAD/NAD(P)-binding domain"/>
    <property type="match status" value="1"/>
</dbReference>
<keyword evidence="4" id="KW-0560">Oxidoreductase</keyword>
<dbReference type="Proteomes" id="UP001303373">
    <property type="component" value="Chromosome 6"/>
</dbReference>
<dbReference type="EMBL" id="CP138585">
    <property type="protein sequence ID" value="WPH01317.1"/>
    <property type="molecule type" value="Genomic_DNA"/>
</dbReference>
<dbReference type="Pfam" id="PF01494">
    <property type="entry name" value="FAD_binding_3"/>
    <property type="match status" value="2"/>
</dbReference>
<dbReference type="PANTHER" id="PTHR47178">
    <property type="entry name" value="MONOOXYGENASE, FAD-BINDING"/>
    <property type="match status" value="1"/>
</dbReference>
<name>A0AAQ3M3U2_9PEZI</name>
<dbReference type="AlphaFoldDB" id="A0AAQ3M3U2"/>
<feature type="domain" description="FAD-binding" evidence="6">
    <location>
        <begin position="127"/>
        <end position="374"/>
    </location>
</feature>
<keyword evidence="8" id="KW-1185">Reference proteome</keyword>
<dbReference type="InterPro" id="IPR036188">
    <property type="entry name" value="FAD/NAD-bd_sf"/>
</dbReference>
<accession>A0AAQ3M3U2</accession>
<dbReference type="PANTHER" id="PTHR47178:SF2">
    <property type="entry name" value="FAD-BINDING DOMAIN-CONTAINING PROTEIN"/>
    <property type="match status" value="1"/>
</dbReference>
<protein>
    <submittedName>
        <fullName evidence="7">Monooxygenase, protein</fullName>
    </submittedName>
</protein>
<feature type="domain" description="FAD-binding" evidence="6">
    <location>
        <begin position="6"/>
        <end position="41"/>
    </location>
</feature>
<evidence type="ECO:0000256" key="2">
    <source>
        <dbReference type="ARBA" id="ARBA00022630"/>
    </source>
</evidence>
<keyword evidence="5 7" id="KW-0503">Monooxygenase</keyword>
<keyword evidence="2" id="KW-0285">Flavoprotein</keyword>
<evidence type="ECO:0000256" key="1">
    <source>
        <dbReference type="ARBA" id="ARBA00001974"/>
    </source>
</evidence>
<dbReference type="PRINTS" id="PR00420">
    <property type="entry name" value="RNGMNOXGNASE"/>
</dbReference>
<comment type="cofactor">
    <cofactor evidence="1">
        <name>FAD</name>
        <dbReference type="ChEBI" id="CHEBI:57692"/>
    </cofactor>
</comment>
<evidence type="ECO:0000259" key="6">
    <source>
        <dbReference type="Pfam" id="PF01494"/>
    </source>
</evidence>
<keyword evidence="3" id="KW-0274">FAD</keyword>
<evidence type="ECO:0000313" key="7">
    <source>
        <dbReference type="EMBL" id="WPH01317.1"/>
    </source>
</evidence>
<dbReference type="GO" id="GO:0071949">
    <property type="term" value="F:FAD binding"/>
    <property type="evidence" value="ECO:0007669"/>
    <property type="project" value="InterPro"/>
</dbReference>
<reference evidence="7 8" key="1">
    <citation type="submission" date="2023-11" db="EMBL/GenBank/DDBJ databases">
        <title>An acidophilic fungus is an integral part of prey digestion in a carnivorous sundew plant.</title>
        <authorList>
            <person name="Tsai I.J."/>
        </authorList>
    </citation>
    <scope>NUCLEOTIDE SEQUENCE [LARGE SCALE GENOMIC DNA]</scope>
    <source>
        <strain evidence="7">169a</strain>
    </source>
</reference>
<dbReference type="GO" id="GO:0004497">
    <property type="term" value="F:monooxygenase activity"/>
    <property type="evidence" value="ECO:0007669"/>
    <property type="project" value="UniProtKB-KW"/>
</dbReference>